<feature type="region of interest" description="Disordered" evidence="1">
    <location>
        <begin position="44"/>
        <end position="66"/>
    </location>
</feature>
<accession>A0A7W5Z5C8</accession>
<evidence type="ECO:0000313" key="2">
    <source>
        <dbReference type="EMBL" id="MBB3809987.1"/>
    </source>
</evidence>
<dbReference type="AlphaFoldDB" id="A0A7W5Z5C8"/>
<dbReference type="EMBL" id="JACICC010000004">
    <property type="protein sequence ID" value="MBB3809987.1"/>
    <property type="molecule type" value="Genomic_DNA"/>
</dbReference>
<comment type="caution">
    <text evidence="2">The sequence shown here is derived from an EMBL/GenBank/DDBJ whole genome shotgun (WGS) entry which is preliminary data.</text>
</comment>
<dbReference type="RefSeq" id="WP_183752589.1">
    <property type="nucleotide sequence ID" value="NZ_JACICC010000004.1"/>
</dbReference>
<dbReference type="Proteomes" id="UP000537592">
    <property type="component" value="Unassembled WGS sequence"/>
</dbReference>
<keyword evidence="3" id="KW-1185">Reference proteome</keyword>
<sequence>MTIKQSKADSIFAAHVRADFRQPKQVVPHFRELGIPALAAAARQQARQPAETARELPHFLQLPQKG</sequence>
<organism evidence="2 3">
    <name type="scientific">Pseudochelatococcus contaminans</name>
    <dbReference type="NCBI Taxonomy" id="1538103"/>
    <lineage>
        <taxon>Bacteria</taxon>
        <taxon>Pseudomonadati</taxon>
        <taxon>Pseudomonadota</taxon>
        <taxon>Alphaproteobacteria</taxon>
        <taxon>Hyphomicrobiales</taxon>
        <taxon>Chelatococcaceae</taxon>
        <taxon>Pseudochelatococcus</taxon>
    </lineage>
</organism>
<reference evidence="2 3" key="1">
    <citation type="submission" date="2020-08" db="EMBL/GenBank/DDBJ databases">
        <title>Genomic Encyclopedia of Type Strains, Phase IV (KMG-IV): sequencing the most valuable type-strain genomes for metagenomic binning, comparative biology and taxonomic classification.</title>
        <authorList>
            <person name="Goeker M."/>
        </authorList>
    </citation>
    <scope>NUCLEOTIDE SEQUENCE [LARGE SCALE GENOMIC DNA]</scope>
    <source>
        <strain evidence="2 3">DSM 28760</strain>
    </source>
</reference>
<evidence type="ECO:0000256" key="1">
    <source>
        <dbReference type="SAM" id="MobiDB-lite"/>
    </source>
</evidence>
<gene>
    <name evidence="2" type="ORF">FHS81_002075</name>
</gene>
<protein>
    <submittedName>
        <fullName evidence="2">Uncharacterized protein</fullName>
    </submittedName>
</protein>
<proteinExistence type="predicted"/>
<evidence type="ECO:0000313" key="3">
    <source>
        <dbReference type="Proteomes" id="UP000537592"/>
    </source>
</evidence>
<name>A0A7W5Z5C8_9HYPH</name>